<evidence type="ECO:0008006" key="8">
    <source>
        <dbReference type="Google" id="ProtNLM"/>
    </source>
</evidence>
<feature type="repeat" description="ANK" evidence="3">
    <location>
        <begin position="304"/>
        <end position="336"/>
    </location>
</feature>
<proteinExistence type="predicted"/>
<dbReference type="Proteomes" id="UP000722485">
    <property type="component" value="Unassembled WGS sequence"/>
</dbReference>
<keyword evidence="7" id="KW-1185">Reference proteome</keyword>
<feature type="repeat" description="ANK" evidence="3">
    <location>
        <begin position="269"/>
        <end position="290"/>
    </location>
</feature>
<feature type="compositionally biased region" description="Polar residues" evidence="4">
    <location>
        <begin position="726"/>
        <end position="739"/>
    </location>
</feature>
<dbReference type="PRINTS" id="PR01415">
    <property type="entry name" value="ANKYRIN"/>
</dbReference>
<feature type="transmembrane region" description="Helical" evidence="5">
    <location>
        <begin position="1056"/>
        <end position="1079"/>
    </location>
</feature>
<feature type="compositionally biased region" description="Basic and acidic residues" evidence="4">
    <location>
        <begin position="98"/>
        <end position="113"/>
    </location>
</feature>
<dbReference type="SMART" id="SM00248">
    <property type="entry name" value="ANK"/>
    <property type="match status" value="5"/>
</dbReference>
<feature type="compositionally biased region" description="Basic and acidic residues" evidence="4">
    <location>
        <begin position="571"/>
        <end position="594"/>
    </location>
</feature>
<feature type="compositionally biased region" description="Basic and acidic residues" evidence="4">
    <location>
        <begin position="73"/>
        <end position="84"/>
    </location>
</feature>
<feature type="region of interest" description="Disordered" evidence="4">
    <location>
        <begin position="652"/>
        <end position="680"/>
    </location>
</feature>
<feature type="repeat" description="ANK" evidence="3">
    <location>
        <begin position="337"/>
        <end position="369"/>
    </location>
</feature>
<dbReference type="PROSITE" id="PS50088">
    <property type="entry name" value="ANK_REPEAT"/>
    <property type="match status" value="4"/>
</dbReference>
<comment type="caution">
    <text evidence="6">The sequence shown here is derived from an EMBL/GenBank/DDBJ whole genome shotgun (WGS) entry which is preliminary data.</text>
</comment>
<dbReference type="InterPro" id="IPR036770">
    <property type="entry name" value="Ankyrin_rpt-contain_sf"/>
</dbReference>
<evidence type="ECO:0000313" key="6">
    <source>
        <dbReference type="EMBL" id="KAF7548810.1"/>
    </source>
</evidence>
<dbReference type="OrthoDB" id="195446at2759"/>
<dbReference type="Pfam" id="PF12796">
    <property type="entry name" value="Ank_2"/>
    <property type="match status" value="2"/>
</dbReference>
<evidence type="ECO:0000256" key="4">
    <source>
        <dbReference type="SAM" id="MobiDB-lite"/>
    </source>
</evidence>
<feature type="compositionally biased region" description="Acidic residues" evidence="4">
    <location>
        <begin position="520"/>
        <end position="533"/>
    </location>
</feature>
<reference evidence="6" key="1">
    <citation type="submission" date="2020-03" db="EMBL/GenBank/DDBJ databases">
        <title>Draft Genome Sequence of Cylindrodendrum hubeiense.</title>
        <authorList>
            <person name="Buettner E."/>
            <person name="Kellner H."/>
        </authorList>
    </citation>
    <scope>NUCLEOTIDE SEQUENCE</scope>
    <source>
        <strain evidence="6">IHI 201604</strain>
    </source>
</reference>
<feature type="compositionally biased region" description="Polar residues" evidence="4">
    <location>
        <begin position="1"/>
        <end position="10"/>
    </location>
</feature>
<gene>
    <name evidence="6" type="ORF">G7Z17_g6804</name>
</gene>
<feature type="region of interest" description="Disordered" evidence="4">
    <location>
        <begin position="520"/>
        <end position="594"/>
    </location>
</feature>
<keyword evidence="5" id="KW-0812">Transmembrane</keyword>
<keyword evidence="1" id="KW-0677">Repeat</keyword>
<feature type="transmembrane region" description="Helical" evidence="5">
    <location>
        <begin position="1099"/>
        <end position="1116"/>
    </location>
</feature>
<protein>
    <recommendedName>
        <fullName evidence="8">Ankyrin repeat protein</fullName>
    </recommendedName>
</protein>
<feature type="region of interest" description="Disordered" evidence="4">
    <location>
        <begin position="701"/>
        <end position="795"/>
    </location>
</feature>
<keyword evidence="5" id="KW-0472">Membrane</keyword>
<evidence type="ECO:0000256" key="3">
    <source>
        <dbReference type="PROSITE-ProRule" id="PRU00023"/>
    </source>
</evidence>
<dbReference type="EMBL" id="JAANBB010000138">
    <property type="protein sequence ID" value="KAF7548810.1"/>
    <property type="molecule type" value="Genomic_DNA"/>
</dbReference>
<dbReference type="AlphaFoldDB" id="A0A9P5LET1"/>
<evidence type="ECO:0000256" key="2">
    <source>
        <dbReference type="ARBA" id="ARBA00023043"/>
    </source>
</evidence>
<evidence type="ECO:0000256" key="1">
    <source>
        <dbReference type="ARBA" id="ARBA00022737"/>
    </source>
</evidence>
<feature type="repeat" description="ANK" evidence="3">
    <location>
        <begin position="200"/>
        <end position="232"/>
    </location>
</feature>
<keyword evidence="5" id="KW-1133">Transmembrane helix</keyword>
<organism evidence="6 7">
    <name type="scientific">Cylindrodendrum hubeiense</name>
    <dbReference type="NCBI Taxonomy" id="595255"/>
    <lineage>
        <taxon>Eukaryota</taxon>
        <taxon>Fungi</taxon>
        <taxon>Dikarya</taxon>
        <taxon>Ascomycota</taxon>
        <taxon>Pezizomycotina</taxon>
        <taxon>Sordariomycetes</taxon>
        <taxon>Hypocreomycetidae</taxon>
        <taxon>Hypocreales</taxon>
        <taxon>Nectriaceae</taxon>
        <taxon>Cylindrodendrum</taxon>
    </lineage>
</organism>
<dbReference type="PROSITE" id="PS50297">
    <property type="entry name" value="ANK_REP_REGION"/>
    <property type="match status" value="4"/>
</dbReference>
<feature type="region of interest" description="Disordered" evidence="4">
    <location>
        <begin position="395"/>
        <end position="416"/>
    </location>
</feature>
<accession>A0A9P5LET1</accession>
<evidence type="ECO:0000313" key="7">
    <source>
        <dbReference type="Proteomes" id="UP000722485"/>
    </source>
</evidence>
<dbReference type="SUPFAM" id="SSF48403">
    <property type="entry name" value="Ankyrin repeat"/>
    <property type="match status" value="1"/>
</dbReference>
<dbReference type="PANTHER" id="PTHR24166:SF48">
    <property type="entry name" value="PROTEIN VAPYRIN"/>
    <property type="match status" value="1"/>
</dbReference>
<feature type="region of interest" description="Disordered" evidence="4">
    <location>
        <begin position="1"/>
        <end position="113"/>
    </location>
</feature>
<keyword evidence="2 3" id="KW-0040">ANK repeat</keyword>
<evidence type="ECO:0000256" key="5">
    <source>
        <dbReference type="SAM" id="Phobius"/>
    </source>
</evidence>
<dbReference type="Gene3D" id="1.25.40.20">
    <property type="entry name" value="Ankyrin repeat-containing domain"/>
    <property type="match status" value="3"/>
</dbReference>
<sequence length="1131" mass="128210">MAEGTHQTEGSNDEKLEPSERASPPRSIETNQPIVQDAPSPNNTTKPIAKERKKPHVGSSAPNATKRRSLTLPRRDSIGKEEKTKKRSKNEPSALSKVTDRLRPDQKGKGKSENVAEIDIVVDDVQNKLRDSIVRAMANGDSVALNLIIQLNPGSAEGKYGERQEPLLLLAIRNTPDNHLIAILDIVLTANPKLDVQDISERTPLMSASGRGSMEAVKILLSRGANVDAQDKKKETALYNAVVKGRTKVVKELLKLKKGGANPNIANNRGRTPLHSAASRGYHIILENLLFMDDINVSPKDIQFGYTPLHHACSKDHRDVVKTLLEYGAEVNARSMKNWTPLHIAAKRGNAEIVEELLQAGADANLFTQTLDTPESLVPKNDDKGVIELLKRKHSAKDNATNKGGKDLNISKPNPDQEEVCQEHQGFIWPSVDHDYYRYDTLSVWDMLYSQDPRVKKLRGSKTTRWIHLPANNRTWLEVTNHQVYRWTETPKAHFEANFRQPHDICGNMQQPYYYFLASESDEESGNEDEPNEVPDSASGYTDVSGVEIVYSEDATEGSSSESDPDDSEDESKNAKERRIVKQYTRNEGRPLNEDEQNHVHRMWELKKTYDIHLSRSLDESFYELLPAEDINNLNADQVLSRYIARFRYQVESDPEESDQSYQSTEYGDESEYNEPSGLKKGAKAVWDSIRTRFQVHDDEDLKERSSFQVSDRVCGSETVRERPESPTNSLTPSQLENQGTTNRGRTRRWLSNIVSPFKKRNHGDESSDESAAGESDYESDIGSVPGDDDEDGISKARPRQQLLIVPQLWILKVEITTFPERWDSSNPRVLPKIMLSEVEERNKNAKKNEKEMDVNAVLDRILESCLAFKPYFSAYNEERSYHDAFAAEIAHVSSRVTASYRNYRKSLGKTEESFALAMKEETELLILVDDILSEIAMVKRVHEDQSQVCISMKTEHEQDVIKHNEMRGSHRRPQTSQNDQFNEFQHGHGSFQDNNMTRPLLTRHPDAKLLRQEEDAKRVREAIITLLDLRQRQASTESAINSGQQSKMLFEQSKVLFVFTGATVLFAPLSWVSSLLAVKIENFTPDVWRQGQAIGASFGSLLGTLLLCLAFWRLYDHYYTDTGESKIKRR</sequence>
<dbReference type="InterPro" id="IPR002110">
    <property type="entry name" value="Ankyrin_rpt"/>
</dbReference>
<dbReference type="InterPro" id="IPR050889">
    <property type="entry name" value="Dendritic_Spine_Reg/Scaffold"/>
</dbReference>
<feature type="compositionally biased region" description="Polar residues" evidence="4">
    <location>
        <begin position="975"/>
        <end position="984"/>
    </location>
</feature>
<feature type="region of interest" description="Disordered" evidence="4">
    <location>
        <begin position="967"/>
        <end position="999"/>
    </location>
</feature>
<dbReference type="PANTHER" id="PTHR24166">
    <property type="entry name" value="ROLLING PEBBLES, ISOFORM B"/>
    <property type="match status" value="1"/>
</dbReference>
<name>A0A9P5LET1_9HYPO</name>
<feature type="compositionally biased region" description="Polar residues" evidence="4">
    <location>
        <begin position="28"/>
        <end position="46"/>
    </location>
</feature>